<feature type="region of interest" description="Disordered" evidence="1">
    <location>
        <begin position="1"/>
        <end position="34"/>
    </location>
</feature>
<name>A0A9P4QNQ2_9PLEO</name>
<proteinExistence type="predicted"/>
<dbReference type="OrthoDB" id="3825435at2759"/>
<evidence type="ECO:0000256" key="1">
    <source>
        <dbReference type="SAM" id="MobiDB-lite"/>
    </source>
</evidence>
<feature type="compositionally biased region" description="Acidic residues" evidence="1">
    <location>
        <begin position="2138"/>
        <end position="2149"/>
    </location>
</feature>
<dbReference type="EMBL" id="ML996286">
    <property type="protein sequence ID" value="KAF2728299.1"/>
    <property type="molecule type" value="Genomic_DNA"/>
</dbReference>
<gene>
    <name evidence="2" type="ORF">EJ04DRAFT_591893</name>
</gene>
<organism evidence="2 3">
    <name type="scientific">Polyplosphaeria fusca</name>
    <dbReference type="NCBI Taxonomy" id="682080"/>
    <lineage>
        <taxon>Eukaryota</taxon>
        <taxon>Fungi</taxon>
        <taxon>Dikarya</taxon>
        <taxon>Ascomycota</taxon>
        <taxon>Pezizomycotina</taxon>
        <taxon>Dothideomycetes</taxon>
        <taxon>Pleosporomycetidae</taxon>
        <taxon>Pleosporales</taxon>
        <taxon>Tetraplosphaeriaceae</taxon>
        <taxon>Polyplosphaeria</taxon>
    </lineage>
</organism>
<evidence type="ECO:0000313" key="2">
    <source>
        <dbReference type="EMBL" id="KAF2728299.1"/>
    </source>
</evidence>
<keyword evidence="3" id="KW-1185">Reference proteome</keyword>
<protein>
    <recommendedName>
        <fullName evidence="4">Ubiquitin-like protease family profile domain-containing protein</fullName>
    </recommendedName>
</protein>
<sequence>MAPGVLRGKRAATKFSNERRIKKPKAASREPKDTRRRIQWVLPRYQNESVETNIKSQFAPVLFGTPWNDVVNVQHHVLLPSPIPSPASALSAASEDRLTTLNERQSPLGSFYFAVYNDLHNSDEGIQLGPTFELSRGDTAVIATTPPYKALGGSYPYSVIPEVVYTDVFTDLRLTVLSRSLCETPHLNRSFDLIRAVGHDGRDTAFFVKVPPGHSIAINGQTYTAESRHGFLIIGPLDDFTVMESLNEPIFFWRKAEDLMYTKDRYASKEPLQRIQPDSSVHSGRTKVLLRSVFEAESVNDTLPTTWTNDEVFFNHTAQAWLDRQLRNLQPSQPDTLEVKLLNSDQLSRLIASVLLSINNRRRTQSDFSFLADDGCIARPGETLLLPLIFDDYAILLVHRPQKITAQRTTIVDSVTWRWSKEDRKSICETIGHNLSNFHMDHSTGNTSYKWYSSAQHWNKVGSKIYTILNAWALGMGLELERGRVIDDELFQNQAAQLFNIALKRRLDWKTLLAFFHSHGFVTDRSLEPPKDRRFDQQQEPNLYIRYSSQTPPALLLPIIEKSHEDSFPSDHWDFRIRHQAVPALLRDNMLDWTCPTEKIRRQYISQYGSMDSPRILFRGKSPSPVLEEAESVEDLAVPRLQTPELPDKFDACKYFRQQMAEDVDTWAFSLRDTNSESAKNNTPGIKRFLPSDDAIFESIASVCLAINDRQPAEQGFSALSLESWKGLLSSSSDVDNVVRPNRLLLLPWKTNAHWLLIAIQTEFEAKEISIHAIDSAQWMNNEQQRTEIFQQVKAFISDIGWNTFEDCVLPDTMTWEYCAQQSAQWEGAYYTILHAWTIYLGYQSNPGFSPGKNFYRDARDFFQLASQGHISWVKLLAFLLCTGFVDADYQPDHLCKFAKTVSRFKLSEILAKLRDEDTGVLPTSLGPDSFETNHQFDPAYVHSDHQPCDEWADIRPTLQRAGFFNSMAGTIPQRKRYTDMFNEPVQTPVSKSRMMKELQNRGEGRFGSSDEEVINRFAEATRVTSRSQCVPINLDPSRYLSQRLSLYSKSPYPTLTRLPPPNSLEQMALAISSVTEAIIRLQDDPENLGGFALASPTLLVKVIKDKTLRGSIARPRRAWLMPCKVQIKPVQVDADGRPRTDTVLAVLQEEKLESSPCFKIYILDSKPDQLKKHTDIIKRVQSIAERMGWTAHRNKDKQVGFTTFDPENDVKSSAVQGAENPDSSPLHVILNAWICALGLTPVGGIEINAQSYRQLLDLIQYALCGYADWTTIAAFLVCKKIVHEKAVHAVPGDRRFARTVKQADARALQARVEDLVEEDLYVEKYMEDTSLFPYDTRNNVLFTPSREGMDDKDGFTHIETTFKSLTGGSKEEFCKYFSSTIRKNARDQQQSAWLKEIKTKDPDYGGVTSKFGEFTSQSEIVLGIASVTLAITKTQSLRAGLSILSEYQYGAECEVLRFGRPLIMPFSELGNHHVLIVAQFDRFNKPTVSVVDSRPWHLDRNARRSLAKMVLERLGRINWGRNVLPKGGLPQKLTWISSAHQPNQWMCGYYAMLNAWALALGLRLNTDFKPQDERKFFIEATNTIHLARGGFVDWRLITAWFRCIGFVQETESSLPRAKFAATQRLDDSDSFHFQIDGMKIIEDSYWESERNPSYEDVTHYSHIPLPQGVDHDANLPSDSWDDYYRLIVLMEFEPEGKFNANDSKVVTRTRYILERGYHNREALFGGFLSHLRNNDKEAKDLAWEDLLDEYFAWLDPGHEDILELILQDIDKRASAYLAKRARMAESVLKEVRKIEGITITKARQMSPRTDLLEDEEVLMAIASVVQAIDRHHTVNNPRARRGGFALAESTQVSLGITAGVDASWVSPVMRPRRCWLLPIVVAGSLHSEVEQYRSDRDPKYHGSKQQVKNARNQHTFLAVIQEESAPTAKNPHATEFRVYFLDSAAHHYADVRDFLYSKIRHLATNLTWSTHRNSDNHVRFSDSFWTVTVPRQTKQYACGLHTIVNAWILALGLMPETKAPFDEEKTYLDLRYQIKSALAGLVDWSTVYAYLRCKRLVRRDARVPAERRFKRANMQVDAFKLQDEIEEVVVGDDGPLGGLGEEEAPYDWGLNVDFGGWGTREVESEIMRGEVKGGEGTGEETTGEETTGEEEKGGSADVQETGDDASEASGLQRQYEEWTVMKYDEDMSEASLSD</sequence>
<comment type="caution">
    <text evidence="2">The sequence shown here is derived from an EMBL/GenBank/DDBJ whole genome shotgun (WGS) entry which is preliminary data.</text>
</comment>
<evidence type="ECO:0000313" key="3">
    <source>
        <dbReference type="Proteomes" id="UP000799444"/>
    </source>
</evidence>
<feature type="region of interest" description="Disordered" evidence="1">
    <location>
        <begin position="2128"/>
        <end position="2178"/>
    </location>
</feature>
<evidence type="ECO:0008006" key="4">
    <source>
        <dbReference type="Google" id="ProtNLM"/>
    </source>
</evidence>
<accession>A0A9P4QNQ2</accession>
<dbReference type="Proteomes" id="UP000799444">
    <property type="component" value="Unassembled WGS sequence"/>
</dbReference>
<reference evidence="2" key="1">
    <citation type="journal article" date="2020" name="Stud. Mycol.">
        <title>101 Dothideomycetes genomes: a test case for predicting lifestyles and emergence of pathogens.</title>
        <authorList>
            <person name="Haridas S."/>
            <person name="Albert R."/>
            <person name="Binder M."/>
            <person name="Bloem J."/>
            <person name="Labutti K."/>
            <person name="Salamov A."/>
            <person name="Andreopoulos B."/>
            <person name="Baker S."/>
            <person name="Barry K."/>
            <person name="Bills G."/>
            <person name="Bluhm B."/>
            <person name="Cannon C."/>
            <person name="Castanera R."/>
            <person name="Culley D."/>
            <person name="Daum C."/>
            <person name="Ezra D."/>
            <person name="Gonzalez J."/>
            <person name="Henrissat B."/>
            <person name="Kuo A."/>
            <person name="Liang C."/>
            <person name="Lipzen A."/>
            <person name="Lutzoni F."/>
            <person name="Magnuson J."/>
            <person name="Mondo S."/>
            <person name="Nolan M."/>
            <person name="Ohm R."/>
            <person name="Pangilinan J."/>
            <person name="Park H.-J."/>
            <person name="Ramirez L."/>
            <person name="Alfaro M."/>
            <person name="Sun H."/>
            <person name="Tritt A."/>
            <person name="Yoshinaga Y."/>
            <person name="Zwiers L.-H."/>
            <person name="Turgeon B."/>
            <person name="Goodwin S."/>
            <person name="Spatafora J."/>
            <person name="Crous P."/>
            <person name="Grigoriev I."/>
        </authorList>
    </citation>
    <scope>NUCLEOTIDE SEQUENCE</scope>
    <source>
        <strain evidence="2">CBS 125425</strain>
    </source>
</reference>